<dbReference type="SMART" id="SM00228">
    <property type="entry name" value="PDZ"/>
    <property type="match status" value="1"/>
</dbReference>
<dbReference type="GO" id="GO:2000009">
    <property type="term" value="P:negative regulation of protein localization to cell surface"/>
    <property type="evidence" value="ECO:0007669"/>
    <property type="project" value="TreeGrafter"/>
</dbReference>
<evidence type="ECO:0000256" key="12">
    <source>
        <dbReference type="ARBA" id="ARBA00023273"/>
    </source>
</evidence>
<dbReference type="InterPro" id="IPR001478">
    <property type="entry name" value="PDZ"/>
</dbReference>
<reference evidence="20" key="1">
    <citation type="submission" date="2025-08" db="UniProtKB">
        <authorList>
            <consortium name="Ensembl"/>
        </authorList>
    </citation>
    <scope>IDENTIFICATION</scope>
</reference>
<evidence type="ECO:0000256" key="14">
    <source>
        <dbReference type="ARBA" id="ARBA00072943"/>
    </source>
</evidence>
<dbReference type="GO" id="GO:0042802">
    <property type="term" value="F:identical protein binding"/>
    <property type="evidence" value="ECO:0007669"/>
    <property type="project" value="UniProtKB-ARBA"/>
</dbReference>
<keyword evidence="21" id="KW-1185">Reference proteome</keyword>
<evidence type="ECO:0000256" key="3">
    <source>
        <dbReference type="ARBA" id="ARBA00004395"/>
    </source>
</evidence>
<evidence type="ECO:0000256" key="9">
    <source>
        <dbReference type="ARBA" id="ARBA00023034"/>
    </source>
</evidence>
<evidence type="ECO:0000256" key="4">
    <source>
        <dbReference type="ARBA" id="ARBA00004496"/>
    </source>
</evidence>
<evidence type="ECO:0000313" key="21">
    <source>
        <dbReference type="Proteomes" id="UP000694396"/>
    </source>
</evidence>
<dbReference type="Pfam" id="PF00595">
    <property type="entry name" value="PDZ"/>
    <property type="match status" value="1"/>
</dbReference>
<dbReference type="GO" id="GO:0000139">
    <property type="term" value="C:Golgi membrane"/>
    <property type="evidence" value="ECO:0007669"/>
    <property type="project" value="UniProtKB-SubCell"/>
</dbReference>
<evidence type="ECO:0000256" key="2">
    <source>
        <dbReference type="ARBA" id="ARBA00004279"/>
    </source>
</evidence>
<accession>A0A8C3R8R1</accession>
<dbReference type="GO" id="GO:0044325">
    <property type="term" value="F:transmembrane transporter binding"/>
    <property type="evidence" value="ECO:0007669"/>
    <property type="project" value="TreeGrafter"/>
</dbReference>
<dbReference type="Gene3D" id="2.30.42.10">
    <property type="match status" value="1"/>
</dbReference>
<feature type="domain" description="PDZ" evidence="19">
    <location>
        <begin position="345"/>
        <end position="428"/>
    </location>
</feature>
<dbReference type="GO" id="GO:0030140">
    <property type="term" value="C:trans-Golgi network transport vesicle"/>
    <property type="evidence" value="ECO:0007669"/>
    <property type="project" value="TreeGrafter"/>
</dbReference>
<comment type="subcellular location">
    <subcellularLocation>
        <location evidence="2">Cell projection</location>
        <location evidence="2">Dendrite</location>
    </subcellularLocation>
    <subcellularLocation>
        <location evidence="4">Cytoplasm</location>
    </subcellularLocation>
    <subcellularLocation>
        <location evidence="3">Golgi apparatus membrane</location>
        <topology evidence="3">Peripheral membrane protein</topology>
    </subcellularLocation>
    <subcellularLocation>
        <location evidence="1">Golgi apparatus</location>
        <location evidence="1">trans-Golgi network membrane</location>
    </subcellularLocation>
    <subcellularLocation>
        <location evidence="13">Postsynaptic density</location>
    </subcellularLocation>
</comment>
<keyword evidence="8" id="KW-0770">Synapse</keyword>
<dbReference type="CDD" id="cd06800">
    <property type="entry name" value="PDZ_GOPC-like"/>
    <property type="match status" value="1"/>
</dbReference>
<dbReference type="PANTHER" id="PTHR16528">
    <property type="entry name" value="GOLGI-ASSOCIATED PDZ AND COILED-COIL MOTIF-CONTAINING"/>
    <property type="match status" value="1"/>
</dbReference>
<dbReference type="GO" id="GO:0014069">
    <property type="term" value="C:postsynaptic density"/>
    <property type="evidence" value="ECO:0007669"/>
    <property type="project" value="UniProtKB-SubCell"/>
</dbReference>
<evidence type="ECO:0000256" key="18">
    <source>
        <dbReference type="SAM" id="MobiDB-lite"/>
    </source>
</evidence>
<keyword evidence="11" id="KW-0472">Membrane</keyword>
<keyword evidence="5" id="KW-0813">Transport</keyword>
<keyword evidence="10 17" id="KW-0175">Coiled coil</keyword>
<keyword evidence="6" id="KW-0963">Cytoplasm</keyword>
<dbReference type="GO" id="GO:0015031">
    <property type="term" value="P:protein transport"/>
    <property type="evidence" value="ECO:0007669"/>
    <property type="project" value="UniProtKB-KW"/>
</dbReference>
<evidence type="ECO:0000256" key="5">
    <source>
        <dbReference type="ARBA" id="ARBA00022448"/>
    </source>
</evidence>
<dbReference type="FunFam" id="2.30.42.10:FF:000067">
    <property type="entry name" value="Golgi-associated PDZ and coiled-coil motif-containing protein-like"/>
    <property type="match status" value="1"/>
</dbReference>
<evidence type="ECO:0000256" key="15">
    <source>
        <dbReference type="ARBA" id="ARBA00081191"/>
    </source>
</evidence>
<evidence type="ECO:0000256" key="13">
    <source>
        <dbReference type="ARBA" id="ARBA00034105"/>
    </source>
</evidence>
<feature type="compositionally biased region" description="Basic and acidic residues" evidence="18">
    <location>
        <begin position="478"/>
        <end position="490"/>
    </location>
</feature>
<evidence type="ECO:0000256" key="6">
    <source>
        <dbReference type="ARBA" id="ARBA00022490"/>
    </source>
</evidence>
<evidence type="ECO:0000256" key="8">
    <source>
        <dbReference type="ARBA" id="ARBA00023018"/>
    </source>
</evidence>
<evidence type="ECO:0000256" key="16">
    <source>
        <dbReference type="ARBA" id="ARBA00083668"/>
    </source>
</evidence>
<evidence type="ECO:0000256" key="1">
    <source>
        <dbReference type="ARBA" id="ARBA00004198"/>
    </source>
</evidence>
<dbReference type="PANTHER" id="PTHR16528:SF2">
    <property type="entry name" value="GOLGI-ASSOCIATED PDZ AND COILED-COIL MOTIF-CONTAINING PROTEIN"/>
    <property type="match status" value="1"/>
</dbReference>
<name>A0A8C3R8R1_9PASS</name>
<dbReference type="Proteomes" id="UP000694396">
    <property type="component" value="Unplaced"/>
</dbReference>
<evidence type="ECO:0000256" key="17">
    <source>
        <dbReference type="SAM" id="Coils"/>
    </source>
</evidence>
<evidence type="ECO:0000259" key="19">
    <source>
        <dbReference type="PROSITE" id="PS50106"/>
    </source>
</evidence>
<keyword evidence="12" id="KW-0966">Cell projection</keyword>
<reference evidence="20" key="2">
    <citation type="submission" date="2025-09" db="UniProtKB">
        <authorList>
            <consortium name="Ensembl"/>
        </authorList>
    </citation>
    <scope>IDENTIFICATION</scope>
</reference>
<dbReference type="GO" id="GO:0030425">
    <property type="term" value="C:dendrite"/>
    <property type="evidence" value="ECO:0007669"/>
    <property type="project" value="UniProtKB-SubCell"/>
</dbReference>
<dbReference type="AlphaFoldDB" id="A0A8C3R8R1"/>
<proteinExistence type="predicted"/>
<keyword evidence="7" id="KW-0653">Protein transport</keyword>
<dbReference type="GO" id="GO:0005886">
    <property type="term" value="C:plasma membrane"/>
    <property type="evidence" value="ECO:0007669"/>
    <property type="project" value="UniProtKB-ARBA"/>
</dbReference>
<protein>
    <recommendedName>
        <fullName evidence="14">Golgi-associated PDZ and coiled-coil motif-containing protein</fullName>
    </recommendedName>
    <alternativeName>
        <fullName evidence="15">CFTR-associated ligand</fullName>
    </alternativeName>
    <alternativeName>
        <fullName evidence="16">PDZ protein interacting specifically with TC10</fullName>
    </alternativeName>
</protein>
<sequence>MGRSVARRSAGAACHTTRRPRGCRARASLRGCPGSAAGSGAGAASCGAGAGTGAGAVRAVPVRGAGGSGGSMSAAGGGPCDPGAAGSAAGGGVSMFRWLEVLEKEFDKAFVDVDLLLGEIDPDQADITYEGRQKMTSLSSCFAQLCHKAQTVSQINHKLEAQLVDLKSELTETQAEKAVLEKEVHDQLLQLHAVQLQLHAKTGQNVDSGAIKAKLERELEANKKEKVKEAQLEAEVKLLRKENEALRRHIAVLQAEVYGARLAAKYLDKELAGRVQQIQLLGRDMKGPAHDKLWNQLEAEIHLHRHKTVIRACRGRNDLKRPMQAPPGHDPDALKKSQGVGPIRKVLLVKEDHEGLGISITGGKEHGVPILISEIHPGQPADRCGGLHVGDAILAVNGVNLRDAKHKEAVTILSQQRGEIEFEVVYVAPEVDSDDENVEYEDESGHRYRLYLDELEEGANSNSNRKDASVDVKPSQVFDKKPSIDGHENGDLGNSVEASLEDTAHKLVRSAESLS</sequence>
<evidence type="ECO:0000256" key="10">
    <source>
        <dbReference type="ARBA" id="ARBA00023054"/>
    </source>
</evidence>
<dbReference type="Ensembl" id="ENSCRFT00000017775.1">
    <property type="protein sequence ID" value="ENSCRFP00000017178.1"/>
    <property type="gene ID" value="ENSCRFG00000013092.1"/>
</dbReference>
<dbReference type="InterPro" id="IPR038879">
    <property type="entry name" value="GOPC"/>
</dbReference>
<dbReference type="SUPFAM" id="SSF50156">
    <property type="entry name" value="PDZ domain-like"/>
    <property type="match status" value="1"/>
</dbReference>
<dbReference type="InterPro" id="IPR036034">
    <property type="entry name" value="PDZ_sf"/>
</dbReference>
<keyword evidence="9" id="KW-0333">Golgi apparatus</keyword>
<evidence type="ECO:0000256" key="7">
    <source>
        <dbReference type="ARBA" id="ARBA00022927"/>
    </source>
</evidence>
<feature type="coiled-coil region" evidence="17">
    <location>
        <begin position="212"/>
        <end position="256"/>
    </location>
</feature>
<organism evidence="20 21">
    <name type="scientific">Cyanoderma ruficeps</name>
    <name type="common">rufous-capped babbler</name>
    <dbReference type="NCBI Taxonomy" id="181631"/>
    <lineage>
        <taxon>Eukaryota</taxon>
        <taxon>Metazoa</taxon>
        <taxon>Chordata</taxon>
        <taxon>Craniata</taxon>
        <taxon>Vertebrata</taxon>
        <taxon>Euteleostomi</taxon>
        <taxon>Archelosauria</taxon>
        <taxon>Archosauria</taxon>
        <taxon>Dinosauria</taxon>
        <taxon>Saurischia</taxon>
        <taxon>Theropoda</taxon>
        <taxon>Coelurosauria</taxon>
        <taxon>Aves</taxon>
        <taxon>Neognathae</taxon>
        <taxon>Neoaves</taxon>
        <taxon>Telluraves</taxon>
        <taxon>Australaves</taxon>
        <taxon>Passeriformes</taxon>
        <taxon>Sylvioidea</taxon>
        <taxon>Timaliidae</taxon>
        <taxon>Cyanoderma</taxon>
    </lineage>
</organism>
<feature type="region of interest" description="Disordered" evidence="18">
    <location>
        <begin position="459"/>
        <end position="499"/>
    </location>
</feature>
<feature type="coiled-coil region" evidence="17">
    <location>
        <begin position="149"/>
        <end position="183"/>
    </location>
</feature>
<evidence type="ECO:0000313" key="20">
    <source>
        <dbReference type="Ensembl" id="ENSCRFP00000017178.1"/>
    </source>
</evidence>
<dbReference type="PROSITE" id="PS50106">
    <property type="entry name" value="PDZ"/>
    <property type="match status" value="1"/>
</dbReference>
<evidence type="ECO:0000256" key="11">
    <source>
        <dbReference type="ARBA" id="ARBA00023136"/>
    </source>
</evidence>